<keyword evidence="4" id="KW-1185">Reference proteome</keyword>
<protein>
    <submittedName>
        <fullName evidence="3">Uncharacterized protein</fullName>
    </submittedName>
</protein>
<feature type="compositionally biased region" description="Low complexity" evidence="1">
    <location>
        <begin position="20"/>
        <end position="32"/>
    </location>
</feature>
<sequence>MAAAAALALAGWSGVAHAQSAAPAGAAQVAPASRGVAQHRTAQHRPPLSRLAEPPPRSPLSGLDAAGRPVCGDGEAAGPAALTALAAGDEGFVQLLRERPEEGFRCAALFPGPAATAALREAAPQSPYDAVGAADQLFRRPGGGAVVAAALRPELLARALDSGLPFFETRHELRRLLPPQAFRLLEIRAGDALTAAFARDPVTFAARIGALVDGMDEDPSTDRFRIVAALPAEHLYQIVARIGPQLYTSSFDGILDVLEAKLKRQRRSFLALAGEPETAPLWADFFVAAVAGGRADTLFGPAAGDPRRLAAESVRALLAAERAPDPPIIAAALADAMEARSEDARAALAAAMAEQSAAPRSPSVTATVALAAGLHAQRHAQQHAGRPAPSPAAVLLASPLTGDPLPIPAVPTLAEERLFSGGVNLQRMTFYDDPDGRATFRRFLSLHRGAGWTVEERPGFVLVSSPERRGRRIVIAADIPWAGEEGRKAVRAWLAEQGRAPSIVIHRGHSYHEDETMPEIGPGTALVFWGSCGGHQRLRATLDQAPDALVLATSNIGTSQINQALLHTIEERLLTHGTIDWEAAWTTVRAQVRDRRFSAYQRPDRNSTLLALRAWRTLLQSAATPARAQTG</sequence>
<dbReference type="Proteomes" id="UP000245629">
    <property type="component" value="Plasmid unnamed3"/>
</dbReference>
<evidence type="ECO:0000313" key="4">
    <source>
        <dbReference type="Proteomes" id="UP000245629"/>
    </source>
</evidence>
<evidence type="ECO:0000256" key="2">
    <source>
        <dbReference type="SAM" id="SignalP"/>
    </source>
</evidence>
<keyword evidence="3" id="KW-0614">Plasmid</keyword>
<dbReference type="RefSeq" id="WP_109333566.1">
    <property type="nucleotide sequence ID" value="NZ_CP029358.1"/>
</dbReference>
<name>A0A2S2CZA2_9PROT</name>
<feature type="chain" id="PRO_5015484003" evidence="2">
    <location>
        <begin position="19"/>
        <end position="631"/>
    </location>
</feature>
<feature type="region of interest" description="Disordered" evidence="1">
    <location>
        <begin position="20"/>
        <end position="69"/>
    </location>
</feature>
<feature type="signal peptide" evidence="2">
    <location>
        <begin position="1"/>
        <end position="18"/>
    </location>
</feature>
<gene>
    <name evidence="3" type="ORF">DEW08_27885</name>
</gene>
<reference evidence="4" key="1">
    <citation type="submission" date="2018-05" db="EMBL/GenBank/DDBJ databases">
        <title>Azospirillum thermophila sp. nov., a novel isolated from hot spring.</title>
        <authorList>
            <person name="Zhao Z."/>
        </authorList>
    </citation>
    <scope>NUCLEOTIDE SEQUENCE [LARGE SCALE GENOMIC DNA]</scope>
    <source>
        <strain evidence="4">CFH 70021</strain>
        <plasmid evidence="4">unnamed3</plasmid>
    </source>
</reference>
<dbReference type="OrthoDB" id="620210at2"/>
<dbReference type="KEGG" id="azz:DEW08_27885"/>
<accession>A0A2S2CZA2</accession>
<organism evidence="3 4">
    <name type="scientific">Azospirillum thermophilum</name>
    <dbReference type="NCBI Taxonomy" id="2202148"/>
    <lineage>
        <taxon>Bacteria</taxon>
        <taxon>Pseudomonadati</taxon>
        <taxon>Pseudomonadota</taxon>
        <taxon>Alphaproteobacteria</taxon>
        <taxon>Rhodospirillales</taxon>
        <taxon>Azospirillaceae</taxon>
        <taxon>Azospirillum</taxon>
    </lineage>
</organism>
<evidence type="ECO:0000256" key="1">
    <source>
        <dbReference type="SAM" id="MobiDB-lite"/>
    </source>
</evidence>
<proteinExistence type="predicted"/>
<dbReference type="EMBL" id="CP029358">
    <property type="protein sequence ID" value="AWK89853.1"/>
    <property type="molecule type" value="Genomic_DNA"/>
</dbReference>
<evidence type="ECO:0000313" key="3">
    <source>
        <dbReference type="EMBL" id="AWK89853.1"/>
    </source>
</evidence>
<dbReference type="AlphaFoldDB" id="A0A2S2CZA2"/>
<keyword evidence="2" id="KW-0732">Signal</keyword>
<geneLocation type="plasmid" evidence="3 4">
    <name>unnamed3</name>
</geneLocation>